<accession>A0A7Y6RC82</accession>
<reference evidence="1 2" key="1">
    <citation type="submission" date="2020-06" db="EMBL/GenBank/DDBJ databases">
        <title>Halomonas sp. QX-1 draft genome sequence.</title>
        <authorList>
            <person name="Qiu X."/>
        </authorList>
    </citation>
    <scope>NUCLEOTIDE SEQUENCE [LARGE SCALE GENOMIC DNA]</scope>
    <source>
        <strain evidence="1 2">QX-1</strain>
    </source>
</reference>
<keyword evidence="2" id="KW-1185">Reference proteome</keyword>
<protein>
    <submittedName>
        <fullName evidence="1">PcfJ domain-containing protein</fullName>
    </submittedName>
</protein>
<proteinExistence type="predicted"/>
<dbReference type="InterPro" id="IPR025586">
    <property type="entry name" value="PcfJ"/>
</dbReference>
<name>A0A7Y6RC82_9GAMM</name>
<sequence length="405" mass="45559">MSNTRLCTVLMKLIFAQAKYYNKKLFSNQTKHCGESSGWRSLDLSAQLGYPLALEIQGWHSSKPFSWRSVGDGVVVAESRFLQAPGLPLDILCTQDNALEQGIPVELVSLGDNVPFMRYALYQACACLPAARQLAQDSPLLLILTLDWAQRLNIEQTELAVRLSEKRARLLEMIGLPGSASLARLLSRIPLTPITSWQLDSVRKCLQHPDALALLRHLARPNLNHLWFLNRFPDPWTKLLEMIEQDAPLHEIVWLQRMVEDIQRLAPNAPQLYRVNDTQALQQLHDDLVERFNALSQVNRAAALALQYGDYPEEPISGNADIVALENWDALLAEGKRMHHCIGSYASQVGARQVFVYHMQEPEALTIALTSQGGKWGLQEARGYCNALPSEASLAAIQRWLTAYY</sequence>
<organism evidence="1 2">
    <name type="scientific">Vreelandella maris</name>
    <dbReference type="NCBI Taxonomy" id="2729617"/>
    <lineage>
        <taxon>Bacteria</taxon>
        <taxon>Pseudomonadati</taxon>
        <taxon>Pseudomonadota</taxon>
        <taxon>Gammaproteobacteria</taxon>
        <taxon>Oceanospirillales</taxon>
        <taxon>Halomonadaceae</taxon>
        <taxon>Vreelandella</taxon>
    </lineage>
</organism>
<dbReference type="RefSeq" id="WP_176303212.1">
    <property type="nucleotide sequence ID" value="NZ_JABWCV010000008.1"/>
</dbReference>
<gene>
    <name evidence="1" type="ORF">HUO07_08490</name>
</gene>
<dbReference type="EMBL" id="JABWCV010000008">
    <property type="protein sequence ID" value="NVF14211.1"/>
    <property type="molecule type" value="Genomic_DNA"/>
</dbReference>
<dbReference type="Pfam" id="PF14284">
    <property type="entry name" value="PcfJ"/>
    <property type="match status" value="1"/>
</dbReference>
<evidence type="ECO:0000313" key="1">
    <source>
        <dbReference type="EMBL" id="NVF14211.1"/>
    </source>
</evidence>
<comment type="caution">
    <text evidence="1">The sequence shown here is derived from an EMBL/GenBank/DDBJ whole genome shotgun (WGS) entry which is preliminary data.</text>
</comment>
<evidence type="ECO:0000313" key="2">
    <source>
        <dbReference type="Proteomes" id="UP000589984"/>
    </source>
</evidence>
<dbReference type="AlphaFoldDB" id="A0A7Y6RC82"/>
<dbReference type="Proteomes" id="UP000589984">
    <property type="component" value="Unassembled WGS sequence"/>
</dbReference>